<gene>
    <name evidence="2" type="ORF">SAMN06264365_11959</name>
</gene>
<dbReference type="InterPro" id="IPR005183">
    <property type="entry name" value="DUF305_CopM-like"/>
</dbReference>
<name>A0A239FWN4_9ACTN</name>
<feature type="domain" description="DUF305" evidence="1">
    <location>
        <begin position="59"/>
        <end position="198"/>
    </location>
</feature>
<dbReference type="RefSeq" id="WP_089297457.1">
    <property type="nucleotide sequence ID" value="NZ_BOMU01000085.1"/>
</dbReference>
<dbReference type="AlphaFoldDB" id="A0A239FWN4"/>
<evidence type="ECO:0000259" key="1">
    <source>
        <dbReference type="Pfam" id="PF03713"/>
    </source>
</evidence>
<dbReference type="PANTHER" id="PTHR36933:SF1">
    <property type="entry name" value="SLL0788 PROTEIN"/>
    <property type="match status" value="1"/>
</dbReference>
<dbReference type="OrthoDB" id="26872at2"/>
<dbReference type="PANTHER" id="PTHR36933">
    <property type="entry name" value="SLL0788 PROTEIN"/>
    <property type="match status" value="1"/>
</dbReference>
<dbReference type="EMBL" id="FZNR01000019">
    <property type="protein sequence ID" value="SNS60623.1"/>
    <property type="molecule type" value="Genomic_DNA"/>
</dbReference>
<sequence>MTARDLLRTAGRDLLGMVGCVVLLAALPACDAPAPRPAAVAPGSVGSAVAVPAPMPVELAYVAHMAEHHRQALRLVRILHERGGVPYRTANLADHIAATQAGEAADMTEFLKAWGAGKPAGHEHTSAVLSEAQIRSLRRSSGAAAGRLFLQLMIVHHRGAVEMSTQMLPMADNPWVISLARHVIADQRVEIGSMQRILDTHE</sequence>
<accession>A0A239FWN4</accession>
<proteinExistence type="predicted"/>
<reference evidence="2 3" key="1">
    <citation type="submission" date="2017-06" db="EMBL/GenBank/DDBJ databases">
        <authorList>
            <person name="Kim H.J."/>
            <person name="Triplett B.A."/>
        </authorList>
    </citation>
    <scope>NUCLEOTIDE SEQUENCE [LARGE SCALE GENOMIC DNA]</scope>
    <source>
        <strain evidence="2 3">DSM 43151</strain>
    </source>
</reference>
<organism evidence="2 3">
    <name type="scientific">Actinoplanes regularis</name>
    <dbReference type="NCBI Taxonomy" id="52697"/>
    <lineage>
        <taxon>Bacteria</taxon>
        <taxon>Bacillati</taxon>
        <taxon>Actinomycetota</taxon>
        <taxon>Actinomycetes</taxon>
        <taxon>Micromonosporales</taxon>
        <taxon>Micromonosporaceae</taxon>
        <taxon>Actinoplanes</taxon>
    </lineage>
</organism>
<evidence type="ECO:0000313" key="2">
    <source>
        <dbReference type="EMBL" id="SNS60623.1"/>
    </source>
</evidence>
<dbReference type="InterPro" id="IPR012347">
    <property type="entry name" value="Ferritin-like"/>
</dbReference>
<evidence type="ECO:0000313" key="3">
    <source>
        <dbReference type="Proteomes" id="UP000198415"/>
    </source>
</evidence>
<keyword evidence="3" id="KW-1185">Reference proteome</keyword>
<protein>
    <submittedName>
        <fullName evidence="2">Uncharacterized conserved protein, DUF305 family</fullName>
    </submittedName>
</protein>
<dbReference type="Gene3D" id="1.20.1260.10">
    <property type="match status" value="1"/>
</dbReference>
<dbReference type="Pfam" id="PF03713">
    <property type="entry name" value="DUF305"/>
    <property type="match status" value="1"/>
</dbReference>
<dbReference type="Proteomes" id="UP000198415">
    <property type="component" value="Unassembled WGS sequence"/>
</dbReference>